<dbReference type="Gene3D" id="3.40.190.290">
    <property type="match status" value="1"/>
</dbReference>
<evidence type="ECO:0000313" key="7">
    <source>
        <dbReference type="Proteomes" id="UP000321058"/>
    </source>
</evidence>
<dbReference type="PANTHER" id="PTHR30346">
    <property type="entry name" value="TRANSCRIPTIONAL DUAL REGULATOR HCAR-RELATED"/>
    <property type="match status" value="1"/>
</dbReference>
<dbReference type="InterPro" id="IPR036390">
    <property type="entry name" value="WH_DNA-bd_sf"/>
</dbReference>
<dbReference type="PROSITE" id="PS50931">
    <property type="entry name" value="HTH_LYSR"/>
    <property type="match status" value="1"/>
</dbReference>
<dbReference type="FunFam" id="1.10.10.10:FF:000001">
    <property type="entry name" value="LysR family transcriptional regulator"/>
    <property type="match status" value="1"/>
</dbReference>
<proteinExistence type="inferred from homology"/>
<protein>
    <submittedName>
        <fullName evidence="6">LysR family transcriptional regulator</fullName>
    </submittedName>
</protein>
<keyword evidence="2" id="KW-0805">Transcription regulation</keyword>
<keyword evidence="3" id="KW-0238">DNA-binding</keyword>
<evidence type="ECO:0000256" key="4">
    <source>
        <dbReference type="ARBA" id="ARBA00023163"/>
    </source>
</evidence>
<dbReference type="SUPFAM" id="SSF46785">
    <property type="entry name" value="Winged helix' DNA-binding domain"/>
    <property type="match status" value="1"/>
</dbReference>
<dbReference type="InterPro" id="IPR036388">
    <property type="entry name" value="WH-like_DNA-bd_sf"/>
</dbReference>
<evidence type="ECO:0000259" key="5">
    <source>
        <dbReference type="PROSITE" id="PS50931"/>
    </source>
</evidence>
<organism evidence="6 7">
    <name type="scientific">Reyranella soli</name>
    <dbReference type="NCBI Taxonomy" id="1230389"/>
    <lineage>
        <taxon>Bacteria</taxon>
        <taxon>Pseudomonadati</taxon>
        <taxon>Pseudomonadota</taxon>
        <taxon>Alphaproteobacteria</taxon>
        <taxon>Hyphomicrobiales</taxon>
        <taxon>Reyranellaceae</taxon>
        <taxon>Reyranella</taxon>
    </lineage>
</organism>
<evidence type="ECO:0000313" key="6">
    <source>
        <dbReference type="EMBL" id="GEP55162.1"/>
    </source>
</evidence>
<sequence>MNLAFIRYFLAVADTGNFTEAAERCHVTQPTLSAGVARLEEEIGSRLFDRGRRTALSAAGQRLLPHARAMVEAWRLARAEQRSSRRTRLVRIALASTVPVASAIQWLALAQGQVAFDLEISEGTAEAVAERWRRSRCDVALFPARVAVTAANAASLWREPYLLAAASNHLVATRDRWSIKDLADTPFILRAACEAHDEATRLVAAEGVRPRAVLRSADEERCAAAVLVGLGVSLMPRSLLRPGMASAEIREVALERRVMLGWREELDGELLTALRDTAASHPWPGRSGVRDMRLEFAR</sequence>
<dbReference type="InterPro" id="IPR005119">
    <property type="entry name" value="LysR_subst-bd"/>
</dbReference>
<dbReference type="AlphaFoldDB" id="A0A512N865"/>
<reference evidence="6 7" key="1">
    <citation type="submission" date="2019-07" db="EMBL/GenBank/DDBJ databases">
        <title>Whole genome shotgun sequence of Reyranella soli NBRC 108950.</title>
        <authorList>
            <person name="Hosoyama A."/>
            <person name="Uohara A."/>
            <person name="Ohji S."/>
            <person name="Ichikawa N."/>
        </authorList>
    </citation>
    <scope>NUCLEOTIDE SEQUENCE [LARGE SCALE GENOMIC DNA]</scope>
    <source>
        <strain evidence="6 7">NBRC 108950</strain>
    </source>
</reference>
<comment type="similarity">
    <text evidence="1">Belongs to the LysR transcriptional regulatory family.</text>
</comment>
<feature type="domain" description="HTH lysR-type" evidence="5">
    <location>
        <begin position="1"/>
        <end position="57"/>
    </location>
</feature>
<dbReference type="OrthoDB" id="7260751at2"/>
<dbReference type="EMBL" id="BKAJ01000034">
    <property type="protein sequence ID" value="GEP55162.1"/>
    <property type="molecule type" value="Genomic_DNA"/>
</dbReference>
<dbReference type="InterPro" id="IPR000847">
    <property type="entry name" value="LysR_HTH_N"/>
</dbReference>
<dbReference type="RefSeq" id="WP_147149263.1">
    <property type="nucleotide sequence ID" value="NZ_BKAJ01000034.1"/>
</dbReference>
<keyword evidence="7" id="KW-1185">Reference proteome</keyword>
<dbReference type="GO" id="GO:0003677">
    <property type="term" value="F:DNA binding"/>
    <property type="evidence" value="ECO:0007669"/>
    <property type="project" value="UniProtKB-KW"/>
</dbReference>
<dbReference type="Pfam" id="PF00126">
    <property type="entry name" value="HTH_1"/>
    <property type="match status" value="1"/>
</dbReference>
<name>A0A512N865_9HYPH</name>
<dbReference type="Gene3D" id="1.10.10.10">
    <property type="entry name" value="Winged helix-like DNA-binding domain superfamily/Winged helix DNA-binding domain"/>
    <property type="match status" value="1"/>
</dbReference>
<evidence type="ECO:0000256" key="2">
    <source>
        <dbReference type="ARBA" id="ARBA00023015"/>
    </source>
</evidence>
<evidence type="ECO:0000256" key="3">
    <source>
        <dbReference type="ARBA" id="ARBA00023125"/>
    </source>
</evidence>
<dbReference type="PANTHER" id="PTHR30346:SF28">
    <property type="entry name" value="HTH-TYPE TRANSCRIPTIONAL REGULATOR CYNR"/>
    <property type="match status" value="1"/>
</dbReference>
<dbReference type="CDD" id="cd05466">
    <property type="entry name" value="PBP2_LTTR_substrate"/>
    <property type="match status" value="1"/>
</dbReference>
<comment type="caution">
    <text evidence="6">The sequence shown here is derived from an EMBL/GenBank/DDBJ whole genome shotgun (WGS) entry which is preliminary data.</text>
</comment>
<dbReference type="SUPFAM" id="SSF53850">
    <property type="entry name" value="Periplasmic binding protein-like II"/>
    <property type="match status" value="1"/>
</dbReference>
<accession>A0A512N865</accession>
<dbReference type="Pfam" id="PF03466">
    <property type="entry name" value="LysR_substrate"/>
    <property type="match status" value="1"/>
</dbReference>
<dbReference type="Proteomes" id="UP000321058">
    <property type="component" value="Unassembled WGS sequence"/>
</dbReference>
<dbReference type="PRINTS" id="PR00039">
    <property type="entry name" value="HTHLYSR"/>
</dbReference>
<dbReference type="GO" id="GO:0032993">
    <property type="term" value="C:protein-DNA complex"/>
    <property type="evidence" value="ECO:0007669"/>
    <property type="project" value="TreeGrafter"/>
</dbReference>
<dbReference type="GO" id="GO:0003700">
    <property type="term" value="F:DNA-binding transcription factor activity"/>
    <property type="evidence" value="ECO:0007669"/>
    <property type="project" value="InterPro"/>
</dbReference>
<evidence type="ECO:0000256" key="1">
    <source>
        <dbReference type="ARBA" id="ARBA00009437"/>
    </source>
</evidence>
<keyword evidence="4" id="KW-0804">Transcription</keyword>
<gene>
    <name evidence="6" type="ORF">RSO01_23280</name>
</gene>